<feature type="transmembrane region" description="Helical" evidence="1">
    <location>
        <begin position="77"/>
        <end position="97"/>
    </location>
</feature>
<gene>
    <name evidence="2" type="ORF">ASU33_08250</name>
</gene>
<comment type="caution">
    <text evidence="2">The sequence shown here is derived from an EMBL/GenBank/DDBJ whole genome shotgun (WGS) entry which is preliminary data.</text>
</comment>
<evidence type="ECO:0000313" key="2">
    <source>
        <dbReference type="EMBL" id="KUG08174.1"/>
    </source>
</evidence>
<keyword evidence="3" id="KW-1185">Reference proteome</keyword>
<dbReference type="Proteomes" id="UP000054223">
    <property type="component" value="Unassembled WGS sequence"/>
</dbReference>
<dbReference type="EMBL" id="LNAL01000006">
    <property type="protein sequence ID" value="KUG08174.1"/>
    <property type="molecule type" value="Genomic_DNA"/>
</dbReference>
<accession>A0A9X0HLT9</accession>
<evidence type="ECO:0000256" key="1">
    <source>
        <dbReference type="SAM" id="Phobius"/>
    </source>
</evidence>
<keyword evidence="1" id="KW-0812">Transmembrane</keyword>
<protein>
    <submittedName>
        <fullName evidence="2">Uncharacterized protein</fullName>
    </submittedName>
</protein>
<keyword evidence="1" id="KW-0472">Membrane</keyword>
<feature type="transmembrane region" description="Helical" evidence="1">
    <location>
        <begin position="22"/>
        <end position="39"/>
    </location>
</feature>
<proteinExistence type="predicted"/>
<reference evidence="2 3" key="1">
    <citation type="submission" date="2015-11" db="EMBL/GenBank/DDBJ databases">
        <title>Solirubrum puertoriconensis gen. nov. an environmental bacteria isolated in Puerto Rico.</title>
        <authorList>
            <person name="Cuebas-Irizarry M.F."/>
            <person name="Montalvo-Rodriguez R."/>
        </authorList>
    </citation>
    <scope>NUCLEOTIDE SEQUENCE [LARGE SCALE GENOMIC DNA]</scope>
    <source>
        <strain evidence="2 3">MC1A</strain>
    </source>
</reference>
<sequence>MLVAELLPGLQKLWFVAESGRVGRSSGLLLLLLVGLFAYRKPGLQRLALQLLVVWQVLALLMAGYVLLHNFRDGGPLLGYSVTGSLRVAALVLLLAAKRSLFPSTR</sequence>
<name>A0A9X0HLT9_SOLP1</name>
<keyword evidence="1" id="KW-1133">Transmembrane helix</keyword>
<organism evidence="2 3">
    <name type="scientific">Solirubrum puertoriconensis</name>
    <dbReference type="NCBI Taxonomy" id="1751427"/>
    <lineage>
        <taxon>Bacteria</taxon>
        <taxon>Pseudomonadati</taxon>
        <taxon>Bacteroidota</taxon>
        <taxon>Cytophagia</taxon>
        <taxon>Cytophagales</taxon>
    </lineage>
</organism>
<dbReference type="AlphaFoldDB" id="A0A9X0HLT9"/>
<evidence type="ECO:0000313" key="3">
    <source>
        <dbReference type="Proteomes" id="UP000054223"/>
    </source>
</evidence>
<feature type="transmembrane region" description="Helical" evidence="1">
    <location>
        <begin position="51"/>
        <end position="71"/>
    </location>
</feature>